<keyword evidence="12" id="KW-0732">Signal</keyword>
<evidence type="ECO:0000256" key="12">
    <source>
        <dbReference type="RuleBase" id="RU000589"/>
    </source>
</evidence>
<dbReference type="KEGG" id="eus:EUTSA_v10013149mg"/>
<proteinExistence type="inferred from homology"/>
<dbReference type="InterPro" id="IPR035513">
    <property type="entry name" value="Invertase/methylesterase_inhib"/>
</dbReference>
<dbReference type="GO" id="GO:0045490">
    <property type="term" value="P:pectin catabolic process"/>
    <property type="evidence" value="ECO:0007669"/>
    <property type="project" value="UniProtKB-UniRule"/>
</dbReference>
<accession>V4LEJ0</accession>
<comment type="catalytic activity">
    <reaction evidence="12">
        <text>[(1-&gt;4)-alpha-D-galacturonosyl methyl ester](n) + n H2O = [(1-&gt;4)-alpha-D-galacturonosyl](n) + n methanol + n H(+)</text>
        <dbReference type="Rhea" id="RHEA:22380"/>
        <dbReference type="Rhea" id="RHEA-COMP:14570"/>
        <dbReference type="Rhea" id="RHEA-COMP:14573"/>
        <dbReference type="ChEBI" id="CHEBI:15377"/>
        <dbReference type="ChEBI" id="CHEBI:15378"/>
        <dbReference type="ChEBI" id="CHEBI:17790"/>
        <dbReference type="ChEBI" id="CHEBI:140522"/>
        <dbReference type="ChEBI" id="CHEBI:140523"/>
        <dbReference type="EC" id="3.1.1.11"/>
    </reaction>
</comment>
<feature type="signal peptide" evidence="12">
    <location>
        <begin position="1"/>
        <end position="22"/>
    </location>
</feature>
<dbReference type="SMART" id="SM00856">
    <property type="entry name" value="PMEI"/>
    <property type="match status" value="1"/>
</dbReference>
<feature type="chain" id="PRO_5005148466" description="Pectinesterase" evidence="12">
    <location>
        <begin position="23"/>
        <end position="556"/>
    </location>
</feature>
<keyword evidence="15" id="KW-1185">Reference proteome</keyword>
<dbReference type="SUPFAM" id="SSF101148">
    <property type="entry name" value="Plant invertase/pectin methylesterase inhibitor"/>
    <property type="match status" value="1"/>
</dbReference>
<dbReference type="STRING" id="72664.V4LEJ0"/>
<organism evidence="14 15">
    <name type="scientific">Eutrema salsugineum</name>
    <name type="common">Saltwater cress</name>
    <name type="synonym">Sisymbrium salsugineum</name>
    <dbReference type="NCBI Taxonomy" id="72664"/>
    <lineage>
        <taxon>Eukaryota</taxon>
        <taxon>Viridiplantae</taxon>
        <taxon>Streptophyta</taxon>
        <taxon>Embryophyta</taxon>
        <taxon>Tracheophyta</taxon>
        <taxon>Spermatophyta</taxon>
        <taxon>Magnoliopsida</taxon>
        <taxon>eudicotyledons</taxon>
        <taxon>Gunneridae</taxon>
        <taxon>Pentapetalae</taxon>
        <taxon>rosids</taxon>
        <taxon>malvids</taxon>
        <taxon>Brassicales</taxon>
        <taxon>Brassicaceae</taxon>
        <taxon>Eutremeae</taxon>
        <taxon>Eutrema</taxon>
    </lineage>
</organism>
<dbReference type="Pfam" id="PF04043">
    <property type="entry name" value="PMEI"/>
    <property type="match status" value="1"/>
</dbReference>
<name>V4LEJ0_EUTSA</name>
<keyword evidence="8 12" id="KW-0378">Hydrolase</keyword>
<comment type="subcellular location">
    <subcellularLocation>
        <location evidence="1 12">Secreted</location>
        <location evidence="1 12">Cell wall</location>
    </subcellularLocation>
</comment>
<feature type="domain" description="Pectinesterase inhibitor" evidence="13">
    <location>
        <begin position="29"/>
        <end position="194"/>
    </location>
</feature>
<evidence type="ECO:0000313" key="15">
    <source>
        <dbReference type="Proteomes" id="UP000030689"/>
    </source>
</evidence>
<dbReference type="InterPro" id="IPR011050">
    <property type="entry name" value="Pectin_lyase_fold/virulence"/>
</dbReference>
<dbReference type="AlphaFoldDB" id="V4LEJ0"/>
<keyword evidence="6 12" id="KW-0134">Cell wall</keyword>
<dbReference type="FunFam" id="1.20.140.40:FF:000024">
    <property type="entry name" value="Pectinesterase"/>
    <property type="match status" value="1"/>
</dbReference>
<dbReference type="Gene3D" id="2.160.20.10">
    <property type="entry name" value="Single-stranded right-handed beta-helix, Pectin lyase-like"/>
    <property type="match status" value="1"/>
</dbReference>
<dbReference type="CDD" id="cd15798">
    <property type="entry name" value="PMEI-like_3"/>
    <property type="match status" value="1"/>
</dbReference>
<dbReference type="PROSITE" id="PS00503">
    <property type="entry name" value="PECTINESTERASE_2"/>
    <property type="match status" value="1"/>
</dbReference>
<comment type="pathway">
    <text evidence="2 12">Glycan metabolism; pectin degradation; 2-dehydro-3-deoxy-D-gluconate from pectin: step 1/5.</text>
</comment>
<protein>
    <recommendedName>
        <fullName evidence="5 12">Pectinesterase</fullName>
        <ecNumber evidence="5 12">3.1.1.11</ecNumber>
    </recommendedName>
</protein>
<evidence type="ECO:0000256" key="11">
    <source>
        <dbReference type="PROSITE-ProRule" id="PRU10040"/>
    </source>
</evidence>
<dbReference type="InterPro" id="IPR018040">
    <property type="entry name" value="Pectinesterase_Tyr_AS"/>
</dbReference>
<dbReference type="GO" id="GO:0042545">
    <property type="term" value="P:cell wall modification"/>
    <property type="evidence" value="ECO:0007669"/>
    <property type="project" value="UniProtKB-UniRule"/>
</dbReference>
<dbReference type="GO" id="GO:0030599">
    <property type="term" value="F:pectinesterase activity"/>
    <property type="evidence" value="ECO:0007669"/>
    <property type="project" value="UniProtKB-UniRule"/>
</dbReference>
<evidence type="ECO:0000259" key="13">
    <source>
        <dbReference type="SMART" id="SM00856"/>
    </source>
</evidence>
<dbReference type="Gramene" id="ESQ42104">
    <property type="protein sequence ID" value="ESQ42104"/>
    <property type="gene ID" value="EUTSA_v10013149mg"/>
</dbReference>
<dbReference type="OMA" id="WIEWPGA"/>
<evidence type="ECO:0000256" key="4">
    <source>
        <dbReference type="ARBA" id="ARBA00007786"/>
    </source>
</evidence>
<dbReference type="EC" id="3.1.1.11" evidence="5 12"/>
<dbReference type="Gene3D" id="1.20.140.40">
    <property type="entry name" value="Invertase/pectin methylesterase inhibitor family protein"/>
    <property type="match status" value="1"/>
</dbReference>
<keyword evidence="10 12" id="KW-0961">Cell wall biogenesis/degradation</keyword>
<evidence type="ECO:0000256" key="3">
    <source>
        <dbReference type="ARBA" id="ARBA00006027"/>
    </source>
</evidence>
<dbReference type="InterPro" id="IPR033131">
    <property type="entry name" value="Pectinesterase_Asp_AS"/>
</dbReference>
<evidence type="ECO:0000313" key="14">
    <source>
        <dbReference type="EMBL" id="ESQ42104.1"/>
    </source>
</evidence>
<dbReference type="SUPFAM" id="SSF51126">
    <property type="entry name" value="Pectin lyase-like"/>
    <property type="match status" value="1"/>
</dbReference>
<evidence type="ECO:0000256" key="8">
    <source>
        <dbReference type="ARBA" id="ARBA00022801"/>
    </source>
</evidence>
<dbReference type="InterPro" id="IPR006501">
    <property type="entry name" value="Pectinesterase_inhib_dom"/>
</dbReference>
<evidence type="ECO:0000256" key="1">
    <source>
        <dbReference type="ARBA" id="ARBA00004191"/>
    </source>
</evidence>
<gene>
    <name evidence="14" type="ORF">EUTSA_v10013149mg</name>
</gene>
<evidence type="ECO:0000256" key="7">
    <source>
        <dbReference type="ARBA" id="ARBA00022525"/>
    </source>
</evidence>
<sequence>MGIMDMALFGVLLVNALLLVDASRNMPFAYQSQLQRHCSTTKYTSLCVQTLQEFGHGSLQGLDFVSFLVNRTISDSDLLIPPLSSSMGSSKLVSLEDSTYNLPSASISDLCERLMKMSTRRLGQAMEALNGSSRKRHNKHDVKTWLSAAMTFQQSCKDSILDSRETSSSSSVTVSHITQKMDHLSRLVSNSLALLDTLMENPKPNSKPTVLPRWVSAGERRLLAGRTSRRRAHVVVAKDGSGDYRTVMEAVTAANGNGRFVIYVKRGIYKEKVRIEKDEITLIGEGKDRTVIVGDDSVAGGTSVPETATMTVTGDEFIGRDIGIKNTAGPRGKQAIALSITSDRSVLYRCSISGYQDTLYAAALRQFYRECDIYGTIDFIFGNAAAVFQSCNIFLRRPSDIRAYNVILANGRTDQRQNTGFALHSCRIHTDLEFSAVKDMYSSYLGRPWKMYSRSIVMETYIGDAIAEEGWAGWLNSGEEVLKTLYFGEFKNYGPKARVSKRVTWQGFHLIGFEEASYFSVDTYIECKFSFIWSTKCDGHVTFEINPVTISLQLSR</sequence>
<reference evidence="14 15" key="1">
    <citation type="journal article" date="2013" name="Front. Plant Sci.">
        <title>The Reference Genome of the Halophytic Plant Eutrema salsugineum.</title>
        <authorList>
            <person name="Yang R."/>
            <person name="Jarvis D.E."/>
            <person name="Chen H."/>
            <person name="Beilstein M.A."/>
            <person name="Grimwood J."/>
            <person name="Jenkins J."/>
            <person name="Shu S."/>
            <person name="Prochnik S."/>
            <person name="Xin M."/>
            <person name="Ma C."/>
            <person name="Schmutz J."/>
            <person name="Wing R.A."/>
            <person name="Mitchell-Olds T."/>
            <person name="Schumaker K.S."/>
            <person name="Wang X."/>
        </authorList>
    </citation>
    <scope>NUCLEOTIDE SEQUENCE [LARGE SCALE GENOMIC DNA]</scope>
</reference>
<dbReference type="UniPathway" id="UPA00545">
    <property type="reaction ID" value="UER00823"/>
</dbReference>
<dbReference type="PANTHER" id="PTHR31707">
    <property type="entry name" value="PECTINESTERASE"/>
    <property type="match status" value="1"/>
</dbReference>
<evidence type="ECO:0000256" key="2">
    <source>
        <dbReference type="ARBA" id="ARBA00005184"/>
    </source>
</evidence>
<dbReference type="Proteomes" id="UP000030689">
    <property type="component" value="Unassembled WGS sequence"/>
</dbReference>
<dbReference type="eggNOG" id="ENOG502QQSD">
    <property type="taxonomic scope" value="Eukaryota"/>
</dbReference>
<dbReference type="Pfam" id="PF01095">
    <property type="entry name" value="Pectinesterase"/>
    <property type="match status" value="1"/>
</dbReference>
<comment type="function">
    <text evidence="12">Acts in the modification of cell walls via demethylesterification of cell wall pectin.</text>
</comment>
<dbReference type="EMBL" id="KI517464">
    <property type="protein sequence ID" value="ESQ42104.1"/>
    <property type="molecule type" value="Genomic_DNA"/>
</dbReference>
<feature type="active site" evidence="11">
    <location>
        <position position="378"/>
    </location>
</feature>
<dbReference type="InterPro" id="IPR012334">
    <property type="entry name" value="Pectin_lyas_fold"/>
</dbReference>
<evidence type="ECO:0000256" key="9">
    <source>
        <dbReference type="ARBA" id="ARBA00023085"/>
    </source>
</evidence>
<dbReference type="InterPro" id="IPR000070">
    <property type="entry name" value="Pectinesterase_cat"/>
</dbReference>
<comment type="similarity">
    <text evidence="4">In the C-terminal section; belongs to the pectinesterase family.</text>
</comment>
<keyword evidence="9 12" id="KW-0063">Aspartyl esterase</keyword>
<comment type="similarity">
    <text evidence="3">In the N-terminal section; belongs to the PMEI family.</text>
</comment>
<evidence type="ECO:0000256" key="5">
    <source>
        <dbReference type="ARBA" id="ARBA00013229"/>
    </source>
</evidence>
<dbReference type="PROSITE" id="PS00800">
    <property type="entry name" value="PECTINESTERASE_1"/>
    <property type="match status" value="1"/>
</dbReference>
<dbReference type="GO" id="GO:0004857">
    <property type="term" value="F:enzyme inhibitor activity"/>
    <property type="evidence" value="ECO:0007669"/>
    <property type="project" value="InterPro"/>
</dbReference>
<evidence type="ECO:0000256" key="6">
    <source>
        <dbReference type="ARBA" id="ARBA00022512"/>
    </source>
</evidence>
<keyword evidence="7 12" id="KW-0964">Secreted</keyword>
<evidence type="ECO:0000256" key="10">
    <source>
        <dbReference type="ARBA" id="ARBA00023316"/>
    </source>
</evidence>
<dbReference type="FunFam" id="2.160.20.10:FF:000029">
    <property type="entry name" value="Pectinesterase 4"/>
    <property type="match status" value="1"/>
</dbReference>